<dbReference type="EMBL" id="CBMI010001819">
    <property type="protein sequence ID" value="CEG04676.1"/>
    <property type="molecule type" value="Genomic_DNA"/>
</dbReference>
<protein>
    <submittedName>
        <fullName evidence="2">WGS project CBMI000000000 data, contig CS3069_c001821</fullName>
    </submittedName>
</protein>
<feature type="transmembrane region" description="Helical" evidence="1">
    <location>
        <begin position="118"/>
        <end position="139"/>
    </location>
</feature>
<feature type="transmembrane region" description="Helical" evidence="1">
    <location>
        <begin position="145"/>
        <end position="165"/>
    </location>
</feature>
<sequence>MTKISKILPWHYQFLFMVLEPTAIFTALLLIPVSPPNHFHSLAPDDSAGPFWSPSAFQTRCDAESAWSTPQLRGLWYAYMAALAFSGVIEPMLLYVARYKLRDTSDAEQVIKAVLTSFLVFDIFHAGATLAVTGVAAVLPGSSMHVYAMVNVWVPIAWLLSRISWMAGLGRKSAVNRTKTD</sequence>
<feature type="transmembrane region" description="Helical" evidence="1">
    <location>
        <begin position="12"/>
        <end position="31"/>
    </location>
</feature>
<keyword evidence="1" id="KW-0472">Membrane</keyword>
<dbReference type="PANTHER" id="PTHR37019:SF2">
    <property type="entry name" value="EXPERA DOMAIN-CONTAINING PROTEIN"/>
    <property type="match status" value="1"/>
</dbReference>
<keyword evidence="1" id="KW-0812">Transmembrane</keyword>
<comment type="caution">
    <text evidence="2">The sequence shown here is derived from an EMBL/GenBank/DDBJ whole genome shotgun (WGS) entry which is preliminary data.</text>
</comment>
<evidence type="ECO:0000256" key="1">
    <source>
        <dbReference type="SAM" id="Phobius"/>
    </source>
</evidence>
<reference evidence="2" key="1">
    <citation type="submission" date="2013-05" db="EMBL/GenBank/DDBJ databases">
        <title>Draft genome sequences of six wheat associated Fusarium spp. isolates.</title>
        <authorList>
            <person name="Moolhuijzen P.M."/>
            <person name="Manners J.M."/>
            <person name="Wilcox S."/>
            <person name="Bellgard M.I."/>
            <person name="Gardiner D.M."/>
        </authorList>
    </citation>
    <scope>NUCLEOTIDE SEQUENCE</scope>
    <source>
        <strain evidence="2">CS3069</strain>
    </source>
</reference>
<proteinExistence type="predicted"/>
<keyword evidence="1" id="KW-1133">Transmembrane helix</keyword>
<accession>A0A090N5K2</accession>
<organism evidence="2">
    <name type="scientific">Fusarium clavum</name>
    <dbReference type="NCBI Taxonomy" id="2594811"/>
    <lineage>
        <taxon>Eukaryota</taxon>
        <taxon>Fungi</taxon>
        <taxon>Dikarya</taxon>
        <taxon>Ascomycota</taxon>
        <taxon>Pezizomycotina</taxon>
        <taxon>Sordariomycetes</taxon>
        <taxon>Hypocreomycetidae</taxon>
        <taxon>Hypocreales</taxon>
        <taxon>Nectriaceae</taxon>
        <taxon>Fusarium</taxon>
        <taxon>Fusarium incarnatum-equiseti species complex</taxon>
    </lineage>
</organism>
<feature type="transmembrane region" description="Helical" evidence="1">
    <location>
        <begin position="76"/>
        <end position="97"/>
    </location>
</feature>
<name>A0A090N5K2_9HYPO</name>
<dbReference type="AlphaFoldDB" id="A0A090N5K2"/>
<evidence type="ECO:0000313" key="2">
    <source>
        <dbReference type="EMBL" id="CEG04676.1"/>
    </source>
</evidence>
<gene>
    <name evidence="2" type="ORF">BN850_0069190</name>
</gene>
<dbReference type="PANTHER" id="PTHR37019">
    <property type="entry name" value="CHROMOSOME 1, WHOLE GENOME SHOTGUN SEQUENCE"/>
    <property type="match status" value="1"/>
</dbReference>